<dbReference type="InParanoid" id="A0A0D0ARG3"/>
<reference evidence="3" key="2">
    <citation type="submission" date="2015-01" db="EMBL/GenBank/DDBJ databases">
        <title>Evolutionary Origins and Diversification of the Mycorrhizal Mutualists.</title>
        <authorList>
            <consortium name="DOE Joint Genome Institute"/>
            <consortium name="Mycorrhizal Genomics Consortium"/>
            <person name="Kohler A."/>
            <person name="Kuo A."/>
            <person name="Nagy L.G."/>
            <person name="Floudas D."/>
            <person name="Copeland A."/>
            <person name="Barry K.W."/>
            <person name="Cichocki N."/>
            <person name="Veneault-Fourrey C."/>
            <person name="LaButti K."/>
            <person name="Lindquist E.A."/>
            <person name="Lipzen A."/>
            <person name="Lundell T."/>
            <person name="Morin E."/>
            <person name="Murat C."/>
            <person name="Riley R."/>
            <person name="Ohm R."/>
            <person name="Sun H."/>
            <person name="Tunlid A."/>
            <person name="Henrissat B."/>
            <person name="Grigoriev I.V."/>
            <person name="Hibbett D.S."/>
            <person name="Martin F."/>
        </authorList>
    </citation>
    <scope>NUCLEOTIDE SEQUENCE [LARGE SCALE GENOMIC DNA]</scope>
    <source>
        <strain evidence="3">UH-Slu-Lm8-n1</strain>
    </source>
</reference>
<dbReference type="InterPro" id="IPR005825">
    <property type="entry name" value="Ribosomal_uL24_CS"/>
</dbReference>
<dbReference type="OrthoDB" id="2685517at2759"/>
<dbReference type="GO" id="GO:0005840">
    <property type="term" value="C:ribosome"/>
    <property type="evidence" value="ECO:0007669"/>
    <property type="project" value="InterPro"/>
</dbReference>
<dbReference type="InterPro" id="IPR008991">
    <property type="entry name" value="Translation_prot_SH3-like_sf"/>
</dbReference>
<name>A0A0D0ARG3_9AGAM</name>
<dbReference type="EMBL" id="KN835740">
    <property type="protein sequence ID" value="KIK34533.1"/>
    <property type="molecule type" value="Genomic_DNA"/>
</dbReference>
<dbReference type="HOGENOM" id="CLU_536571_0_0_1"/>
<evidence type="ECO:0000313" key="3">
    <source>
        <dbReference type="Proteomes" id="UP000054485"/>
    </source>
</evidence>
<dbReference type="Proteomes" id="UP000054485">
    <property type="component" value="Unassembled WGS sequence"/>
</dbReference>
<evidence type="ECO:0000313" key="2">
    <source>
        <dbReference type="EMBL" id="KIK34533.1"/>
    </source>
</evidence>
<dbReference type="SUPFAM" id="SSF50104">
    <property type="entry name" value="Translation proteins SH3-like domain"/>
    <property type="match status" value="1"/>
</dbReference>
<dbReference type="AlphaFoldDB" id="A0A0D0ARG3"/>
<proteinExistence type="predicted"/>
<protein>
    <submittedName>
        <fullName evidence="2">Uncharacterized protein</fullName>
    </submittedName>
</protein>
<feature type="region of interest" description="Disordered" evidence="1">
    <location>
        <begin position="323"/>
        <end position="350"/>
    </location>
</feature>
<feature type="compositionally biased region" description="Pro residues" evidence="1">
    <location>
        <begin position="327"/>
        <end position="336"/>
    </location>
</feature>
<keyword evidence="3" id="KW-1185">Reference proteome</keyword>
<organism evidence="2 3">
    <name type="scientific">Suillus luteus UH-Slu-Lm8-n1</name>
    <dbReference type="NCBI Taxonomy" id="930992"/>
    <lineage>
        <taxon>Eukaryota</taxon>
        <taxon>Fungi</taxon>
        <taxon>Dikarya</taxon>
        <taxon>Basidiomycota</taxon>
        <taxon>Agaricomycotina</taxon>
        <taxon>Agaricomycetes</taxon>
        <taxon>Agaricomycetidae</taxon>
        <taxon>Boletales</taxon>
        <taxon>Suillineae</taxon>
        <taxon>Suillaceae</taxon>
        <taxon>Suillus</taxon>
    </lineage>
</organism>
<dbReference type="GO" id="GO:0006412">
    <property type="term" value="P:translation"/>
    <property type="evidence" value="ECO:0007669"/>
    <property type="project" value="InterPro"/>
</dbReference>
<sequence length="508" mass="55608">MHIYSAQHWIEGDEVRVISGTMAGTWGIILTVKLDDGMALVDLAYVPGSNSELIDIDVPVSFPITDLRRCICSGHHVCVLDTSAEKSEYKGKEGIVLEAVGDTLIVLDSDTKSEFVVSRNSVQTNIVDRGLSTSFSTIAQTSTALPDDLKPMRGDDVVVQKVGDLHLKTGKVIAVDAASNQLTFLISGTQNTCLTVPVPWISTVLDVDLSNNTLTFQGPFAKITIPITHATRTSSAVEHNPMKSFIGKQVMVIHGHMKLLHGTLRSLARNTCQVDFFQGQRQQLPRSHVVSETGELINGGRLSAAQLKIFIQMLHKSYIQRPMRARTPPPSPPPPSQSASVPHPDPWSLDPSDELFEEAPSIVPVIQVTLEYDPCSRLSSLLARCQLVLRVLPAPYGTWYQNYYDHLVHTQVPDPFLLMSGPVAHGNIAVTYILRTRNTGQKEDEIPMCYISTEPPTGSSKCFVVICGDDMGTVYITKVAKRNEAVITMKEGKKIPCAHTCLLGDGTM</sequence>
<accession>A0A0D0ARG3</accession>
<dbReference type="PROSITE" id="PS01108">
    <property type="entry name" value="RIBOSOMAL_L24"/>
    <property type="match status" value="1"/>
</dbReference>
<dbReference type="GO" id="GO:0003735">
    <property type="term" value="F:structural constituent of ribosome"/>
    <property type="evidence" value="ECO:0007669"/>
    <property type="project" value="InterPro"/>
</dbReference>
<evidence type="ECO:0000256" key="1">
    <source>
        <dbReference type="SAM" id="MobiDB-lite"/>
    </source>
</evidence>
<reference evidence="2 3" key="1">
    <citation type="submission" date="2014-04" db="EMBL/GenBank/DDBJ databases">
        <authorList>
            <consortium name="DOE Joint Genome Institute"/>
            <person name="Kuo A."/>
            <person name="Ruytinx J."/>
            <person name="Rineau F."/>
            <person name="Colpaert J."/>
            <person name="Kohler A."/>
            <person name="Nagy L.G."/>
            <person name="Floudas D."/>
            <person name="Copeland A."/>
            <person name="Barry K.W."/>
            <person name="Cichocki N."/>
            <person name="Veneault-Fourrey C."/>
            <person name="LaButti K."/>
            <person name="Lindquist E.A."/>
            <person name="Lipzen A."/>
            <person name="Lundell T."/>
            <person name="Morin E."/>
            <person name="Murat C."/>
            <person name="Sun H."/>
            <person name="Tunlid A."/>
            <person name="Henrissat B."/>
            <person name="Grigoriev I.V."/>
            <person name="Hibbett D.S."/>
            <person name="Martin F."/>
            <person name="Nordberg H.P."/>
            <person name="Cantor M.N."/>
            <person name="Hua S.X."/>
        </authorList>
    </citation>
    <scope>NUCLEOTIDE SEQUENCE [LARGE SCALE GENOMIC DNA]</scope>
    <source>
        <strain evidence="2 3">UH-Slu-Lm8-n1</strain>
    </source>
</reference>
<gene>
    <name evidence="2" type="ORF">CY34DRAFT_110246</name>
</gene>